<organism evidence="3 4">
    <name type="scientific">Cohnella zeiphila</name>
    <dbReference type="NCBI Taxonomy" id="2761120"/>
    <lineage>
        <taxon>Bacteria</taxon>
        <taxon>Bacillati</taxon>
        <taxon>Bacillota</taxon>
        <taxon>Bacilli</taxon>
        <taxon>Bacillales</taxon>
        <taxon>Paenibacillaceae</taxon>
        <taxon>Cohnella</taxon>
    </lineage>
</organism>
<dbReference type="Pfam" id="PF18164">
    <property type="entry name" value="GNAT_C"/>
    <property type="match status" value="1"/>
</dbReference>
<dbReference type="EMBL" id="JACJVO010000065">
    <property type="protein sequence ID" value="MBB6735980.1"/>
    <property type="molecule type" value="Genomic_DNA"/>
</dbReference>
<dbReference type="AlphaFoldDB" id="A0A7X0STT4"/>
<name>A0A7X0STT4_9BACL</name>
<dbReference type="InterPro" id="IPR041273">
    <property type="entry name" value="NAT_N"/>
</dbReference>
<dbReference type="InterPro" id="IPR041644">
    <property type="entry name" value="GNAT_C"/>
</dbReference>
<accession>A0A7X0STT4</accession>
<evidence type="ECO:0000313" key="4">
    <source>
        <dbReference type="Proteomes" id="UP000564644"/>
    </source>
</evidence>
<dbReference type="Gene3D" id="3.40.630.120">
    <property type="match status" value="1"/>
</dbReference>
<reference evidence="3 4" key="1">
    <citation type="submission" date="2020-08" db="EMBL/GenBank/DDBJ databases">
        <title>Cohnella phylogeny.</title>
        <authorList>
            <person name="Dunlap C."/>
        </authorList>
    </citation>
    <scope>NUCLEOTIDE SEQUENCE [LARGE SCALE GENOMIC DNA]</scope>
    <source>
        <strain evidence="3 4">CBP 2801</strain>
    </source>
</reference>
<gene>
    <name evidence="3" type="ORF">H7C18_34250</name>
</gene>
<protein>
    <submittedName>
        <fullName evidence="3">DUF5596 domain-containing protein</fullName>
    </submittedName>
</protein>
<evidence type="ECO:0000313" key="3">
    <source>
        <dbReference type="EMBL" id="MBB6735980.1"/>
    </source>
</evidence>
<feature type="domain" description="N-acyltransferase N-terminal" evidence="1">
    <location>
        <begin position="1"/>
        <end position="118"/>
    </location>
</feature>
<evidence type="ECO:0000259" key="1">
    <source>
        <dbReference type="Pfam" id="PF18082"/>
    </source>
</evidence>
<dbReference type="Proteomes" id="UP000564644">
    <property type="component" value="Unassembled WGS sequence"/>
</dbReference>
<keyword evidence="4" id="KW-1185">Reference proteome</keyword>
<feature type="domain" description="GNAT-like C-terminal" evidence="2">
    <location>
        <begin position="121"/>
        <end position="266"/>
    </location>
</feature>
<dbReference type="RefSeq" id="WP_185133626.1">
    <property type="nucleotide sequence ID" value="NZ_JACJVO010000065.1"/>
</dbReference>
<comment type="caution">
    <text evidence="3">The sequence shown here is derived from an EMBL/GenBank/DDBJ whole genome shotgun (WGS) entry which is preliminary data.</text>
</comment>
<dbReference type="Pfam" id="PF18082">
    <property type="entry name" value="NAT_N"/>
    <property type="match status" value="1"/>
</dbReference>
<evidence type="ECO:0000259" key="2">
    <source>
        <dbReference type="Pfam" id="PF18164"/>
    </source>
</evidence>
<sequence>MDLRTFCDRIRLPAEALAAMEPYLSMEEAEYASYKRRFLDDRDSFWESVKGESGYRRLLLYLICRLAVDSYEEYRALGIGDDVYEDTFSDIRIWCLTCARDHGEYGIEEFHWLQEHVQLRLFRLGRLQFQPYAFDRNVAIGGRKVQARQIVLNVHIPEGEPLDPREAEASFDKASVFFRGISPVFVCHSWLLYPGLSAVLSPESNILRFQRLFDVFERDETDRQAEQRIFGRALDDPAAYEERTSLQRNAKAYLVSGRKLGSGYGIRIGY</sequence>
<proteinExistence type="predicted"/>